<dbReference type="GO" id="GO:0006887">
    <property type="term" value="P:exocytosis"/>
    <property type="evidence" value="ECO:0007669"/>
    <property type="project" value="UniProtKB-KW"/>
</dbReference>
<dbReference type="Pfam" id="PF03081">
    <property type="entry name" value="Exo70_C"/>
    <property type="match status" value="1"/>
</dbReference>
<dbReference type="Gramene" id="BGIOSGA005074-TA">
    <property type="protein sequence ID" value="BGIOSGA005074-PA"/>
    <property type="gene ID" value="BGIOSGA005074"/>
</dbReference>
<dbReference type="STRING" id="39946.A2WYH2"/>
<protein>
    <recommendedName>
        <fullName evidence="3">Exocyst subunit Exo70 family protein</fullName>
    </recommendedName>
</protein>
<organism evidence="6 7">
    <name type="scientific">Oryza sativa subsp. indica</name>
    <name type="common">Rice</name>
    <dbReference type="NCBI Taxonomy" id="39946"/>
    <lineage>
        <taxon>Eukaryota</taxon>
        <taxon>Viridiplantae</taxon>
        <taxon>Streptophyta</taxon>
        <taxon>Embryophyta</taxon>
        <taxon>Tracheophyta</taxon>
        <taxon>Spermatophyta</taxon>
        <taxon>Magnoliopsida</taxon>
        <taxon>Liliopsida</taxon>
        <taxon>Poales</taxon>
        <taxon>Poaceae</taxon>
        <taxon>BOP clade</taxon>
        <taxon>Oryzoideae</taxon>
        <taxon>Oryzeae</taxon>
        <taxon>Oryzinae</taxon>
        <taxon>Oryza</taxon>
        <taxon>Oryza sativa</taxon>
    </lineage>
</organism>
<name>A2WYH2_ORYSI</name>
<dbReference type="Proteomes" id="UP000007015">
    <property type="component" value="Chromosome 1"/>
</dbReference>
<dbReference type="GO" id="GO:0000145">
    <property type="term" value="C:exocyst"/>
    <property type="evidence" value="ECO:0007669"/>
    <property type="project" value="InterPro"/>
</dbReference>
<evidence type="ECO:0000259" key="5">
    <source>
        <dbReference type="Pfam" id="PF03081"/>
    </source>
</evidence>
<dbReference type="OMA" id="HMAQREI"/>
<evidence type="ECO:0000256" key="4">
    <source>
        <dbReference type="SAM" id="MobiDB-lite"/>
    </source>
</evidence>
<evidence type="ECO:0000313" key="7">
    <source>
        <dbReference type="Proteomes" id="UP000007015"/>
    </source>
</evidence>
<dbReference type="AlphaFoldDB" id="A2WYH2"/>
<keyword evidence="7" id="KW-1185">Reference proteome</keyword>
<dbReference type="Gene3D" id="1.20.1280.170">
    <property type="entry name" value="Exocyst complex component Exo70"/>
    <property type="match status" value="1"/>
</dbReference>
<dbReference type="GO" id="GO:0005546">
    <property type="term" value="F:phosphatidylinositol-4,5-bisphosphate binding"/>
    <property type="evidence" value="ECO:0007669"/>
    <property type="project" value="InterPro"/>
</dbReference>
<dbReference type="PANTHER" id="PTHR12542">
    <property type="entry name" value="EXOCYST COMPLEX PROTEIN EXO70"/>
    <property type="match status" value="1"/>
</dbReference>
<keyword evidence="3" id="KW-0268">Exocytosis</keyword>
<dbReference type="SUPFAM" id="SSF74788">
    <property type="entry name" value="Cullin repeat-like"/>
    <property type="match status" value="1"/>
</dbReference>
<reference evidence="6 7" key="1">
    <citation type="journal article" date="2005" name="PLoS Biol.">
        <title>The genomes of Oryza sativa: a history of duplications.</title>
        <authorList>
            <person name="Yu J."/>
            <person name="Wang J."/>
            <person name="Lin W."/>
            <person name="Li S."/>
            <person name="Li H."/>
            <person name="Zhou J."/>
            <person name="Ni P."/>
            <person name="Dong W."/>
            <person name="Hu S."/>
            <person name="Zeng C."/>
            <person name="Zhang J."/>
            <person name="Zhang Y."/>
            <person name="Li R."/>
            <person name="Xu Z."/>
            <person name="Li S."/>
            <person name="Li X."/>
            <person name="Zheng H."/>
            <person name="Cong L."/>
            <person name="Lin L."/>
            <person name="Yin J."/>
            <person name="Geng J."/>
            <person name="Li G."/>
            <person name="Shi J."/>
            <person name="Liu J."/>
            <person name="Lv H."/>
            <person name="Li J."/>
            <person name="Wang J."/>
            <person name="Deng Y."/>
            <person name="Ran L."/>
            <person name="Shi X."/>
            <person name="Wang X."/>
            <person name="Wu Q."/>
            <person name="Li C."/>
            <person name="Ren X."/>
            <person name="Wang J."/>
            <person name="Wang X."/>
            <person name="Li D."/>
            <person name="Liu D."/>
            <person name="Zhang X."/>
            <person name="Ji Z."/>
            <person name="Zhao W."/>
            <person name="Sun Y."/>
            <person name="Zhang Z."/>
            <person name="Bao J."/>
            <person name="Han Y."/>
            <person name="Dong L."/>
            <person name="Ji J."/>
            <person name="Chen P."/>
            <person name="Wu S."/>
            <person name="Liu J."/>
            <person name="Xiao Y."/>
            <person name="Bu D."/>
            <person name="Tan J."/>
            <person name="Yang L."/>
            <person name="Ye C."/>
            <person name="Zhang J."/>
            <person name="Xu J."/>
            <person name="Zhou Y."/>
            <person name="Yu Y."/>
            <person name="Zhang B."/>
            <person name="Zhuang S."/>
            <person name="Wei H."/>
            <person name="Liu B."/>
            <person name="Lei M."/>
            <person name="Yu H."/>
            <person name="Li Y."/>
            <person name="Xu H."/>
            <person name="Wei S."/>
            <person name="He X."/>
            <person name="Fang L."/>
            <person name="Zhang Z."/>
            <person name="Zhang Y."/>
            <person name="Huang X."/>
            <person name="Su Z."/>
            <person name="Tong W."/>
            <person name="Li J."/>
            <person name="Tong Z."/>
            <person name="Li S."/>
            <person name="Ye J."/>
            <person name="Wang L."/>
            <person name="Fang L."/>
            <person name="Lei T."/>
            <person name="Chen C."/>
            <person name="Chen H."/>
            <person name="Xu Z."/>
            <person name="Li H."/>
            <person name="Huang H."/>
            <person name="Zhang F."/>
            <person name="Xu H."/>
            <person name="Li N."/>
            <person name="Zhao C."/>
            <person name="Li S."/>
            <person name="Dong L."/>
            <person name="Huang Y."/>
            <person name="Li L."/>
            <person name="Xi Y."/>
            <person name="Qi Q."/>
            <person name="Li W."/>
            <person name="Zhang B."/>
            <person name="Hu W."/>
            <person name="Zhang Y."/>
            <person name="Tian X."/>
            <person name="Jiao Y."/>
            <person name="Liang X."/>
            <person name="Jin J."/>
            <person name="Gao L."/>
            <person name="Zheng W."/>
            <person name="Hao B."/>
            <person name="Liu S."/>
            <person name="Wang W."/>
            <person name="Yuan L."/>
            <person name="Cao M."/>
            <person name="McDermott J."/>
            <person name="Samudrala R."/>
            <person name="Wang J."/>
            <person name="Wong G.K."/>
            <person name="Yang H."/>
        </authorList>
    </citation>
    <scope>NUCLEOTIDE SEQUENCE [LARGE SCALE GENOMIC DNA]</scope>
    <source>
        <strain evidence="7">cv. 93-11</strain>
    </source>
</reference>
<dbReference type="InterPro" id="IPR004140">
    <property type="entry name" value="Exo70"/>
</dbReference>
<feature type="domain" description="Exocyst complex subunit Exo70 C-terminal" evidence="5">
    <location>
        <begin position="303"/>
        <end position="594"/>
    </location>
</feature>
<dbReference type="InterPro" id="IPR046364">
    <property type="entry name" value="Exo70_C"/>
</dbReference>
<dbReference type="GO" id="GO:0015031">
    <property type="term" value="P:protein transport"/>
    <property type="evidence" value="ECO:0007669"/>
    <property type="project" value="UniProtKB-KW"/>
</dbReference>
<proteinExistence type="inferred from homology"/>
<accession>A2WYH2</accession>
<feature type="region of interest" description="Disordered" evidence="4">
    <location>
        <begin position="77"/>
        <end position="118"/>
    </location>
</feature>
<dbReference type="PANTHER" id="PTHR12542:SF138">
    <property type="entry name" value="EXOCYST SUBUNIT EXO70 FAMILY PROTEIN"/>
    <property type="match status" value="1"/>
</dbReference>
<evidence type="ECO:0000256" key="1">
    <source>
        <dbReference type="ARBA" id="ARBA00006756"/>
    </source>
</evidence>
<dbReference type="HOGENOM" id="CLU_452997_0_0_1"/>
<gene>
    <name evidence="6" type="ORF">OsI_04974</name>
</gene>
<dbReference type="EMBL" id="CM000126">
    <property type="protein sequence ID" value="EAY77018.1"/>
    <property type="molecule type" value="Genomic_DNA"/>
</dbReference>
<comment type="similarity">
    <text evidence="1 3">Belongs to the EXO70 family.</text>
</comment>
<dbReference type="InterPro" id="IPR016159">
    <property type="entry name" value="Cullin_repeat-like_dom_sf"/>
</dbReference>
<keyword evidence="2 3" id="KW-0813">Transport</keyword>
<comment type="function">
    <text evidence="3">Component of the exocyst complex.</text>
</comment>
<evidence type="ECO:0000256" key="3">
    <source>
        <dbReference type="RuleBase" id="RU365026"/>
    </source>
</evidence>
<sequence>MATGLCDAGAAKPRRYDLTMSRRTRRPATASVVTITDCNQDQGMETQSQMILMIQEQQQQDQVTELKDLFQCPCATTQPEAEDTTEQEALQQPEDAQEQQKPRQSLGEEEAQHEQQQECLQCEDNSRRLSLQELIDVEPINGAKDAATGSQEVSSAAAEAAAAGAAVQGVAEAAAAEKQPEHVTGKKKMIGIMRRNCRYEIVLVAPEIQTMAASPISSGESYMFPTSAVESSTSASGSSNVGSEEIDPNTCKNITEMIINIRGGHHMAAASQWHMAQREIDAMVKEIHSKAGRQHALVWSYKLRLLAFADEITKLQLSPDKLFVVLRLLKVLNPDFFLVSQCRPEEFSVARYDDTLQKLRMAMYHMLRELKILIQTRASRRVPPGGGIHEVTRYVMNYIRLLLHHKTTLGLILGNDDCNKDNERMDSLDHIVQDLIICLESMLNKAPEAYESQGLQCFFLMNNLHFVVKQVEGSELISLLGQSWVQVHREFIEQYLKTYVDLSWGPAISCLSARTGMLGGCFSQPSSTVRFSLQFDSTYYNQECWKVEDPQLREKVRRAVCDKVILAYQAHLDKYMKAKRKHEWYTPELLKAQLMKLFEGRTE</sequence>
<evidence type="ECO:0000256" key="2">
    <source>
        <dbReference type="ARBA" id="ARBA00022448"/>
    </source>
</evidence>
<keyword evidence="3" id="KW-0653">Protein transport</keyword>
<evidence type="ECO:0000313" key="6">
    <source>
        <dbReference type="EMBL" id="EAY77018.1"/>
    </source>
</evidence>